<accession>A0A9Q3W2C4</accession>
<evidence type="ECO:0000259" key="4">
    <source>
        <dbReference type="Pfam" id="PF25876"/>
    </source>
</evidence>
<reference evidence="6" key="1">
    <citation type="submission" date="2022-01" db="EMBL/GenBank/DDBJ databases">
        <authorList>
            <person name="Karlyshev A.V."/>
            <person name="Jaspars M."/>
        </authorList>
    </citation>
    <scope>NUCLEOTIDE SEQUENCE</scope>
    <source>
        <strain evidence="6">AGSA3-2</strain>
    </source>
</reference>
<dbReference type="RefSeq" id="WP_055099308.1">
    <property type="nucleotide sequence ID" value="NZ_CP012331.1"/>
</dbReference>
<comment type="caution">
    <text evidence="6">The sequence shown here is derived from an EMBL/GenBank/DDBJ whole genome shotgun (WGS) entry which is preliminary data.</text>
</comment>
<dbReference type="InterPro" id="IPR058624">
    <property type="entry name" value="MdtA-like_HH"/>
</dbReference>
<dbReference type="Gene3D" id="2.40.30.170">
    <property type="match status" value="1"/>
</dbReference>
<dbReference type="NCBIfam" id="TIGR01730">
    <property type="entry name" value="RND_mfp"/>
    <property type="match status" value="1"/>
</dbReference>
<feature type="region of interest" description="Disordered" evidence="3">
    <location>
        <begin position="384"/>
        <end position="421"/>
    </location>
</feature>
<dbReference type="Pfam" id="PF25876">
    <property type="entry name" value="HH_MFP_RND"/>
    <property type="match status" value="1"/>
</dbReference>
<comment type="similarity">
    <text evidence="1">Belongs to the membrane fusion protein (MFP) (TC 8.A.1) family.</text>
</comment>
<evidence type="ECO:0000313" key="7">
    <source>
        <dbReference type="Proteomes" id="UP001107961"/>
    </source>
</evidence>
<dbReference type="PANTHER" id="PTHR30469:SF12">
    <property type="entry name" value="MULTIDRUG RESISTANCE PROTEIN MDTA"/>
    <property type="match status" value="1"/>
</dbReference>
<dbReference type="InterPro" id="IPR006143">
    <property type="entry name" value="RND_pump_MFP"/>
</dbReference>
<gene>
    <name evidence="6" type="ORF">LZG35_04820</name>
</gene>
<organism evidence="6 7">
    <name type="scientific">Alloalcanivorax xenomutans</name>
    <dbReference type="NCBI Taxonomy" id="1094342"/>
    <lineage>
        <taxon>Bacteria</taxon>
        <taxon>Pseudomonadati</taxon>
        <taxon>Pseudomonadota</taxon>
        <taxon>Gammaproteobacteria</taxon>
        <taxon>Oceanospirillales</taxon>
        <taxon>Alcanivoracaceae</taxon>
        <taxon>Alloalcanivorax</taxon>
    </lineage>
</organism>
<feature type="coiled-coil region" evidence="2">
    <location>
        <begin position="110"/>
        <end position="182"/>
    </location>
</feature>
<evidence type="ECO:0000256" key="3">
    <source>
        <dbReference type="SAM" id="MobiDB-lite"/>
    </source>
</evidence>
<keyword evidence="7" id="KW-1185">Reference proteome</keyword>
<name>A0A9Q3W2C4_9GAMM</name>
<feature type="domain" description="Multidrug resistance protein MdtA-like barrel-sandwich hybrid" evidence="5">
    <location>
        <begin position="72"/>
        <end position="207"/>
    </location>
</feature>
<proteinExistence type="inferred from homology"/>
<dbReference type="InterPro" id="IPR058625">
    <property type="entry name" value="MdtA-like_BSH"/>
</dbReference>
<evidence type="ECO:0000256" key="2">
    <source>
        <dbReference type="SAM" id="Coils"/>
    </source>
</evidence>
<dbReference type="Proteomes" id="UP001107961">
    <property type="component" value="Unassembled WGS sequence"/>
</dbReference>
<dbReference type="Pfam" id="PF25917">
    <property type="entry name" value="BSH_RND"/>
    <property type="match status" value="1"/>
</dbReference>
<protein>
    <submittedName>
        <fullName evidence="6">Efflux RND transporter periplasmic adaptor subunit</fullName>
    </submittedName>
</protein>
<dbReference type="Gene3D" id="2.40.420.20">
    <property type="match status" value="1"/>
</dbReference>
<dbReference type="PANTHER" id="PTHR30469">
    <property type="entry name" value="MULTIDRUG RESISTANCE PROTEIN MDTA"/>
    <property type="match status" value="1"/>
</dbReference>
<keyword evidence="2" id="KW-0175">Coiled coil</keyword>
<dbReference type="Gene3D" id="2.40.50.100">
    <property type="match status" value="1"/>
</dbReference>
<feature type="domain" description="Multidrug resistance protein MdtA-like alpha-helical hairpin" evidence="4">
    <location>
        <begin position="109"/>
        <end position="177"/>
    </location>
</feature>
<evidence type="ECO:0000259" key="5">
    <source>
        <dbReference type="Pfam" id="PF25917"/>
    </source>
</evidence>
<sequence>MKKTTLVLIAAAMVLGAVAVVAILAAMRPQPEVEERPAMAEIVDVLPIETAHSQFQLRSQGTVQPRIETQLVAEVSGKVIRIADEFVAGGLFQADQVLIEIDPSNYRNTLAQAQAELKRLRAAHRLARQQLDRFENLYQRKNISKSDLEQRQSEAEQTQAAIQSQQALVQQAQRDLERTRIHLPYDGLVKERSVDLGQFVAAGNPLGTAFSVKEAEIRLPLSQQDSAFVDLPRPGYRPPSLPQVTLQARIGGETVTWRGEIVRTEGVVDERTRLIYAVARVQDPYDLEGGDEQPPLPIGTFVSARIQGRSAEGLVVLPRVALRNGDQVYVADSDDKLAIRQVQVVRSTPEQVYTNDVFRPGDRAVITAIQTPIPGMALKIRDLDADQDDSEPSAPAPMTAPGEHGGAESADDQGASHVVTP</sequence>
<dbReference type="SUPFAM" id="SSF111369">
    <property type="entry name" value="HlyD-like secretion proteins"/>
    <property type="match status" value="1"/>
</dbReference>
<dbReference type="GO" id="GO:1990281">
    <property type="term" value="C:efflux pump complex"/>
    <property type="evidence" value="ECO:0007669"/>
    <property type="project" value="TreeGrafter"/>
</dbReference>
<dbReference type="AlphaFoldDB" id="A0A9Q3W2C4"/>
<evidence type="ECO:0000256" key="1">
    <source>
        <dbReference type="ARBA" id="ARBA00009477"/>
    </source>
</evidence>
<dbReference type="GO" id="GO:0015562">
    <property type="term" value="F:efflux transmembrane transporter activity"/>
    <property type="evidence" value="ECO:0007669"/>
    <property type="project" value="TreeGrafter"/>
</dbReference>
<evidence type="ECO:0000313" key="6">
    <source>
        <dbReference type="EMBL" id="MCE7507948.1"/>
    </source>
</evidence>
<dbReference type="Gene3D" id="1.10.287.470">
    <property type="entry name" value="Helix hairpin bin"/>
    <property type="match status" value="1"/>
</dbReference>
<dbReference type="EMBL" id="JAJVKT010000004">
    <property type="protein sequence ID" value="MCE7507948.1"/>
    <property type="molecule type" value="Genomic_DNA"/>
</dbReference>